<name>A0ABU1EI89_9CLOT</name>
<dbReference type="SUPFAM" id="SSF51445">
    <property type="entry name" value="(Trans)glycosidases"/>
    <property type="match status" value="1"/>
</dbReference>
<keyword evidence="5" id="KW-0326">Glycosidase</keyword>
<comment type="catalytic activity">
    <reaction evidence="1">
        <text>Hydrolysis of terminal non-reducing N-acetyl-D-hexosamine residues in N-acetyl-beta-D-hexosaminides.</text>
        <dbReference type="EC" id="3.2.1.52"/>
    </reaction>
</comment>
<dbReference type="PANTHER" id="PTHR30480">
    <property type="entry name" value="BETA-HEXOSAMINIDASE-RELATED"/>
    <property type="match status" value="1"/>
</dbReference>
<feature type="domain" description="Glycoside hydrolase family 3 N-terminal" evidence="6">
    <location>
        <begin position="31"/>
        <end position="350"/>
    </location>
</feature>
<evidence type="ECO:0000256" key="5">
    <source>
        <dbReference type="ARBA" id="ARBA00023295"/>
    </source>
</evidence>
<evidence type="ECO:0000313" key="8">
    <source>
        <dbReference type="Proteomes" id="UP001256646"/>
    </source>
</evidence>
<dbReference type="RefSeq" id="WP_252216007.1">
    <property type="nucleotide sequence ID" value="NZ_JAVJAN010000030.1"/>
</dbReference>
<dbReference type="InterPro" id="IPR050226">
    <property type="entry name" value="NagZ_Beta-hexosaminidase"/>
</dbReference>
<dbReference type="InterPro" id="IPR036962">
    <property type="entry name" value="Glyco_hydro_3_N_sf"/>
</dbReference>
<dbReference type="PANTHER" id="PTHR30480:SF13">
    <property type="entry name" value="BETA-HEXOSAMINIDASE"/>
    <property type="match status" value="1"/>
</dbReference>
<dbReference type="InterPro" id="IPR001764">
    <property type="entry name" value="Glyco_hydro_3_N"/>
</dbReference>
<evidence type="ECO:0000259" key="6">
    <source>
        <dbReference type="Pfam" id="PF00933"/>
    </source>
</evidence>
<evidence type="ECO:0000256" key="3">
    <source>
        <dbReference type="ARBA" id="ARBA00012663"/>
    </source>
</evidence>
<gene>
    <name evidence="7" type="ORF">RGC78_11545</name>
</gene>
<evidence type="ECO:0000256" key="1">
    <source>
        <dbReference type="ARBA" id="ARBA00001231"/>
    </source>
</evidence>
<dbReference type="InterPro" id="IPR036881">
    <property type="entry name" value="Glyco_hydro_3_C_sf"/>
</dbReference>
<organism evidence="7 8">
    <name type="scientific">Clostridium aquiflavi</name>
    <dbReference type="NCBI Taxonomy" id="3073603"/>
    <lineage>
        <taxon>Bacteria</taxon>
        <taxon>Bacillati</taxon>
        <taxon>Bacillota</taxon>
        <taxon>Clostridia</taxon>
        <taxon>Eubacteriales</taxon>
        <taxon>Clostridiaceae</taxon>
        <taxon>Clostridium</taxon>
    </lineage>
</organism>
<dbReference type="EMBL" id="JAVJAN010000030">
    <property type="protein sequence ID" value="MDR5588097.1"/>
    <property type="molecule type" value="Genomic_DNA"/>
</dbReference>
<comment type="similarity">
    <text evidence="2">Belongs to the glycosyl hydrolase 3 family.</text>
</comment>
<keyword evidence="8" id="KW-1185">Reference proteome</keyword>
<dbReference type="Gene3D" id="3.20.20.300">
    <property type="entry name" value="Glycoside hydrolase, family 3, N-terminal domain"/>
    <property type="match status" value="1"/>
</dbReference>
<dbReference type="InterPro" id="IPR017853">
    <property type="entry name" value="GH"/>
</dbReference>
<dbReference type="Pfam" id="PF00933">
    <property type="entry name" value="Glyco_hydro_3"/>
    <property type="match status" value="1"/>
</dbReference>
<dbReference type="GO" id="GO:0016787">
    <property type="term" value="F:hydrolase activity"/>
    <property type="evidence" value="ECO:0007669"/>
    <property type="project" value="UniProtKB-KW"/>
</dbReference>
<sequence>MLDLELLKKQPFNLDKNQIEGIKDKLNKMSLKEKVGQLFFLMHNIEITEEQLIETIQKIQPGGIMLRPVTKNLAKEVIEIINSNSKIKPFISANLENGVNGILSEGESFGSAMQISATNDLNLSYEASHYIGLESFKLGLNMTFSPVVDLNVNYLNPITGTRAFGDNTSRVKSFSKQFCKGLEDGGVIPVIKHFPGDGKDDRDHHVLPSVNDMTLEKWNETYGSIYKELIDSGVLCIMAGHILLPCFERSIDKSIEDKDLRPATLSKHLLKDLLRKELKFNGLIITDATLMGGFNSFATRKETLIQCVNAGCDMILFTKDLKEDFSAILEGVLSGAISEERLNEAVLRILGIKEYYNNLKKISNGEIKDYKDLSTEIFDKSITLVKNNENILPILPEKYEKVLFIHLGNETKSKAIFSEELEKSGFKVTVLDNNKLDLELIIGSIEKFKNKYDIVIYGVDYQTKSNQTSNRIEWGMPFAQFMPWFVKEIPVVIISLGNPFHLCDAPRIPTYINAYSNQKANIELVVKKLIGKSEFKGISPIDPFCGRFDTRC</sequence>
<reference evidence="7 8" key="1">
    <citation type="submission" date="2023-09" db="EMBL/GenBank/DDBJ databases">
        <authorList>
            <person name="Zhai L."/>
        </authorList>
    </citation>
    <scope>NUCLEOTIDE SEQUENCE [LARGE SCALE GENOMIC DNA]</scope>
    <source>
        <strain evidence="7 8">5 N-1</strain>
    </source>
</reference>
<dbReference type="Gene3D" id="3.40.50.1700">
    <property type="entry name" value="Glycoside hydrolase family 3 C-terminal domain"/>
    <property type="match status" value="1"/>
</dbReference>
<proteinExistence type="inferred from homology"/>
<keyword evidence="4 7" id="KW-0378">Hydrolase</keyword>
<evidence type="ECO:0000256" key="2">
    <source>
        <dbReference type="ARBA" id="ARBA00005336"/>
    </source>
</evidence>
<evidence type="ECO:0000256" key="4">
    <source>
        <dbReference type="ARBA" id="ARBA00022801"/>
    </source>
</evidence>
<dbReference type="Proteomes" id="UP001256646">
    <property type="component" value="Unassembled WGS sequence"/>
</dbReference>
<accession>A0ABU1EI89</accession>
<protein>
    <recommendedName>
        <fullName evidence="3">beta-N-acetylhexosaminidase</fullName>
        <ecNumber evidence="3">3.2.1.52</ecNumber>
    </recommendedName>
</protein>
<evidence type="ECO:0000313" key="7">
    <source>
        <dbReference type="EMBL" id="MDR5588097.1"/>
    </source>
</evidence>
<comment type="caution">
    <text evidence="7">The sequence shown here is derived from an EMBL/GenBank/DDBJ whole genome shotgun (WGS) entry which is preliminary data.</text>
</comment>
<dbReference type="EC" id="3.2.1.52" evidence="3"/>